<evidence type="ECO:0000313" key="3">
    <source>
        <dbReference type="Proteomes" id="UP001595859"/>
    </source>
</evidence>
<feature type="compositionally biased region" description="Polar residues" evidence="1">
    <location>
        <begin position="12"/>
        <end position="22"/>
    </location>
</feature>
<name>A0ABV9SDJ6_9PSEU</name>
<evidence type="ECO:0000256" key="1">
    <source>
        <dbReference type="SAM" id="MobiDB-lite"/>
    </source>
</evidence>
<keyword evidence="3" id="KW-1185">Reference proteome</keyword>
<proteinExistence type="predicted"/>
<comment type="caution">
    <text evidence="2">The sequence shown here is derived from an EMBL/GenBank/DDBJ whole genome shotgun (WGS) entry which is preliminary data.</text>
</comment>
<reference evidence="3" key="1">
    <citation type="journal article" date="2019" name="Int. J. Syst. Evol. Microbiol.">
        <title>The Global Catalogue of Microorganisms (GCM) 10K type strain sequencing project: providing services to taxonomists for standard genome sequencing and annotation.</title>
        <authorList>
            <consortium name="The Broad Institute Genomics Platform"/>
            <consortium name="The Broad Institute Genome Sequencing Center for Infectious Disease"/>
            <person name="Wu L."/>
            <person name="Ma J."/>
        </authorList>
    </citation>
    <scope>NUCLEOTIDE SEQUENCE [LARGE SCALE GENOMIC DNA]</scope>
    <source>
        <strain evidence="3">ZS-22-S1</strain>
    </source>
</reference>
<accession>A0ABV9SDJ6</accession>
<protein>
    <submittedName>
        <fullName evidence="2">Uncharacterized protein</fullName>
    </submittedName>
</protein>
<evidence type="ECO:0000313" key="2">
    <source>
        <dbReference type="EMBL" id="MFC4857949.1"/>
    </source>
</evidence>
<organism evidence="2 3">
    <name type="scientific">Actinophytocola glycyrrhizae</name>
    <dbReference type="NCBI Taxonomy" id="2044873"/>
    <lineage>
        <taxon>Bacteria</taxon>
        <taxon>Bacillati</taxon>
        <taxon>Actinomycetota</taxon>
        <taxon>Actinomycetes</taxon>
        <taxon>Pseudonocardiales</taxon>
        <taxon>Pseudonocardiaceae</taxon>
    </lineage>
</organism>
<sequence>DILSTEAEASQMRCQPNPGQTQKIHDNSRQARRDAMRKAGLSTTLRVRSVTYYSAGYGQGGGYQYVHEYNGKTWLVTDNWNDLNADTSHGPHWEVGEAKPDGQRDSLGRLRVGSGKFKASYGGVVGDVARRASVARWNWRAKQARALVAANFAAHQQSLHGEWCDLEKSERCSSDVAELGSSPGRIIHRWPKKTMFVDAMKACESTLSHMVSVFVRVMDTPDTGWIRVRGDVVSADLTAAAGEWLTDGFIVFEPVSRSVLSVDVEDRFGQSYLETTIIGVLFEDLVRCFAGHGQMLLPIVNEPGDHR</sequence>
<dbReference type="EMBL" id="JBHSIS010000021">
    <property type="protein sequence ID" value="MFC4857949.1"/>
    <property type="molecule type" value="Genomic_DNA"/>
</dbReference>
<dbReference type="RefSeq" id="WP_378060064.1">
    <property type="nucleotide sequence ID" value="NZ_JBHSIS010000021.1"/>
</dbReference>
<dbReference type="Proteomes" id="UP001595859">
    <property type="component" value="Unassembled WGS sequence"/>
</dbReference>
<feature type="non-terminal residue" evidence="2">
    <location>
        <position position="1"/>
    </location>
</feature>
<gene>
    <name evidence="2" type="ORF">ACFPCV_30990</name>
</gene>
<feature type="region of interest" description="Disordered" evidence="1">
    <location>
        <begin position="1"/>
        <end position="26"/>
    </location>
</feature>